<organism evidence="1 2">
    <name type="scientific">Sporolactobacillus spathodeae</name>
    <dbReference type="NCBI Taxonomy" id="1465502"/>
    <lineage>
        <taxon>Bacteria</taxon>
        <taxon>Bacillati</taxon>
        <taxon>Bacillota</taxon>
        <taxon>Bacilli</taxon>
        <taxon>Bacillales</taxon>
        <taxon>Sporolactobacillaceae</taxon>
        <taxon>Sporolactobacillus</taxon>
    </lineage>
</organism>
<reference evidence="1 2" key="1">
    <citation type="submission" date="2021-01" db="EMBL/GenBank/DDBJ databases">
        <title>Genomic Encyclopedia of Type Strains, Phase IV (KMG-IV): sequencing the most valuable type-strain genomes for metagenomic binning, comparative biology and taxonomic classification.</title>
        <authorList>
            <person name="Goeker M."/>
        </authorList>
    </citation>
    <scope>NUCLEOTIDE SEQUENCE [LARGE SCALE GENOMIC DNA]</scope>
    <source>
        <strain evidence="1 2">DSM 100968</strain>
    </source>
</reference>
<dbReference type="Proteomes" id="UP000823201">
    <property type="component" value="Unassembled WGS sequence"/>
</dbReference>
<proteinExistence type="predicted"/>
<protein>
    <submittedName>
        <fullName evidence="1">Uncharacterized protein</fullName>
    </submittedName>
</protein>
<keyword evidence="2" id="KW-1185">Reference proteome</keyword>
<dbReference type="EMBL" id="JAFBEV010000002">
    <property type="protein sequence ID" value="MBM7656855.1"/>
    <property type="molecule type" value="Genomic_DNA"/>
</dbReference>
<evidence type="ECO:0000313" key="2">
    <source>
        <dbReference type="Proteomes" id="UP000823201"/>
    </source>
</evidence>
<name>A0ABS2Q6B0_9BACL</name>
<comment type="caution">
    <text evidence="1">The sequence shown here is derived from an EMBL/GenBank/DDBJ whole genome shotgun (WGS) entry which is preliminary data.</text>
</comment>
<accession>A0ABS2Q6B0</accession>
<gene>
    <name evidence="1" type="ORF">JOC27_000292</name>
</gene>
<evidence type="ECO:0000313" key="1">
    <source>
        <dbReference type="EMBL" id="MBM7656855.1"/>
    </source>
</evidence>
<sequence>MIGRHCHKKLTFSAWRRIVVNNFPCYNLIVKKDFGIFFPQWEKIRLKERRFLFGGKDLVKLLITL</sequence>